<comment type="domain">
    <text evidence="8">The N-terminal domain determines nucleotide recognition and specific binding, while the C-terminal domain determines the specific binding to the target protein.</text>
</comment>
<proteinExistence type="inferred from homology"/>
<evidence type="ECO:0000313" key="11">
    <source>
        <dbReference type="Proteomes" id="UP000198418"/>
    </source>
</evidence>
<dbReference type="GO" id="GO:1902758">
    <property type="term" value="P:bis(molybdopterin guanine dinucleotide)molybdenum biosynthetic process"/>
    <property type="evidence" value="ECO:0007669"/>
    <property type="project" value="TreeGrafter"/>
</dbReference>
<dbReference type="PANTHER" id="PTHR19136:SF81">
    <property type="entry name" value="MOLYBDENUM COFACTOR GUANYLYLTRANSFERASE"/>
    <property type="match status" value="1"/>
</dbReference>
<feature type="binding site" evidence="8">
    <location>
        <position position="71"/>
    </location>
    <ligand>
        <name>GTP</name>
        <dbReference type="ChEBI" id="CHEBI:37565"/>
    </ligand>
</feature>
<comment type="similarity">
    <text evidence="8">Belongs to the MobA family.</text>
</comment>
<dbReference type="NCBIfam" id="TIGR02665">
    <property type="entry name" value="molyb_mobA"/>
    <property type="match status" value="1"/>
</dbReference>
<name>A0A212QD17_RHOAC</name>
<organism evidence="10 11">
    <name type="scientific">Rhodoblastus acidophilus</name>
    <name type="common">Rhodopseudomonas acidophila</name>
    <dbReference type="NCBI Taxonomy" id="1074"/>
    <lineage>
        <taxon>Bacteria</taxon>
        <taxon>Pseudomonadati</taxon>
        <taxon>Pseudomonadota</taxon>
        <taxon>Alphaproteobacteria</taxon>
        <taxon>Hyphomicrobiales</taxon>
        <taxon>Rhodoblastaceae</taxon>
        <taxon>Rhodoblastus</taxon>
    </lineage>
</organism>
<evidence type="ECO:0000256" key="8">
    <source>
        <dbReference type="HAMAP-Rule" id="MF_00316"/>
    </source>
</evidence>
<dbReference type="OrthoDB" id="9788394at2"/>
<evidence type="ECO:0000256" key="6">
    <source>
        <dbReference type="ARBA" id="ARBA00023134"/>
    </source>
</evidence>
<evidence type="ECO:0000256" key="5">
    <source>
        <dbReference type="ARBA" id="ARBA00022842"/>
    </source>
</evidence>
<dbReference type="AlphaFoldDB" id="A0A212QD17"/>
<keyword evidence="6 8" id="KW-0342">GTP-binding</keyword>
<feature type="binding site" evidence="8">
    <location>
        <position position="25"/>
    </location>
    <ligand>
        <name>GTP</name>
        <dbReference type="ChEBI" id="CHEBI:37565"/>
    </ligand>
</feature>
<feature type="domain" description="MobA-like NTP transferase" evidence="9">
    <location>
        <begin position="9"/>
        <end position="165"/>
    </location>
</feature>
<evidence type="ECO:0000256" key="2">
    <source>
        <dbReference type="ARBA" id="ARBA00022679"/>
    </source>
</evidence>
<comment type="catalytic activity">
    <reaction evidence="8">
        <text>Mo-molybdopterin + GTP + H(+) = Mo-molybdopterin guanine dinucleotide + diphosphate</text>
        <dbReference type="Rhea" id="RHEA:34243"/>
        <dbReference type="ChEBI" id="CHEBI:15378"/>
        <dbReference type="ChEBI" id="CHEBI:33019"/>
        <dbReference type="ChEBI" id="CHEBI:37565"/>
        <dbReference type="ChEBI" id="CHEBI:71302"/>
        <dbReference type="ChEBI" id="CHEBI:71310"/>
        <dbReference type="EC" id="2.7.7.77"/>
    </reaction>
</comment>
<keyword evidence="2 8" id="KW-0808">Transferase</keyword>
<feature type="binding site" evidence="8">
    <location>
        <position position="104"/>
    </location>
    <ligand>
        <name>GTP</name>
        <dbReference type="ChEBI" id="CHEBI:37565"/>
    </ligand>
</feature>
<keyword evidence="10" id="KW-0548">Nucleotidyltransferase</keyword>
<evidence type="ECO:0000256" key="4">
    <source>
        <dbReference type="ARBA" id="ARBA00022741"/>
    </source>
</evidence>
<dbReference type="Proteomes" id="UP000198418">
    <property type="component" value="Unassembled WGS sequence"/>
</dbReference>
<dbReference type="Pfam" id="PF12804">
    <property type="entry name" value="NTP_transf_3"/>
    <property type="match status" value="1"/>
</dbReference>
<keyword evidence="1 8" id="KW-0963">Cytoplasm</keyword>
<dbReference type="EMBL" id="FYDG01000001">
    <property type="protein sequence ID" value="SNB57135.1"/>
    <property type="molecule type" value="Genomic_DNA"/>
</dbReference>
<dbReference type="Gene3D" id="3.90.550.10">
    <property type="entry name" value="Spore Coat Polysaccharide Biosynthesis Protein SpsA, Chain A"/>
    <property type="match status" value="1"/>
</dbReference>
<comment type="function">
    <text evidence="8">Transfers a GMP moiety from GTP to Mo-molybdopterin (Mo-MPT) cofactor (Moco or molybdenum cofactor) to form Mo-molybdopterin guanine dinucleotide (Mo-MGD) cofactor.</text>
</comment>
<feature type="binding site" evidence="8">
    <location>
        <position position="52"/>
    </location>
    <ligand>
        <name>GTP</name>
        <dbReference type="ChEBI" id="CHEBI:37565"/>
    </ligand>
</feature>
<dbReference type="InterPro" id="IPR029044">
    <property type="entry name" value="Nucleotide-diphossugar_trans"/>
</dbReference>
<protein>
    <recommendedName>
        <fullName evidence="8">Molybdenum cofactor guanylyltransferase</fullName>
        <shortName evidence="8">MoCo guanylyltransferase</shortName>
        <ecNumber evidence="8">2.7.7.77</ecNumber>
    </recommendedName>
    <alternativeName>
        <fullName evidence="8">GTP:molybdopterin guanylyltransferase</fullName>
    </alternativeName>
    <alternativeName>
        <fullName evidence="8">Mo-MPT guanylyltransferase</fullName>
    </alternativeName>
    <alternativeName>
        <fullName evidence="8">Molybdopterin guanylyltransferase</fullName>
    </alternativeName>
    <alternativeName>
        <fullName evidence="8">Molybdopterin-guanine dinucleotide synthase</fullName>
        <shortName evidence="8">MGD synthase</shortName>
    </alternativeName>
</protein>
<evidence type="ECO:0000259" key="9">
    <source>
        <dbReference type="Pfam" id="PF12804"/>
    </source>
</evidence>
<comment type="cofactor">
    <cofactor evidence="8">
        <name>Mg(2+)</name>
        <dbReference type="ChEBI" id="CHEBI:18420"/>
    </cofactor>
</comment>
<sequence length="205" mass="21667">MQGQPRILVVILAGGLARRMEGARKPLTMLGGRRLIDRVVFFSARELDIALNVHDAGEAAALNLGLPVIVDALPGHAGPLAGVLAALDHAARENYDAVLSLPCDCPFLPDDLAPRLVAAAAATRDGLACAASGGRAHPVVALWPVALRGALRHALVEEGARAIGAFQRRFDCALAEWPVEPRDPFYNVNTPADLAEAERILGQNQ</sequence>
<dbReference type="GO" id="GO:0046872">
    <property type="term" value="F:metal ion binding"/>
    <property type="evidence" value="ECO:0007669"/>
    <property type="project" value="UniProtKB-KW"/>
</dbReference>
<dbReference type="GO" id="GO:0005525">
    <property type="term" value="F:GTP binding"/>
    <property type="evidence" value="ECO:0007669"/>
    <property type="project" value="UniProtKB-UniRule"/>
</dbReference>
<evidence type="ECO:0000256" key="7">
    <source>
        <dbReference type="ARBA" id="ARBA00023150"/>
    </source>
</evidence>
<evidence type="ECO:0000313" key="10">
    <source>
        <dbReference type="EMBL" id="SNB57135.1"/>
    </source>
</evidence>
<keyword evidence="3 8" id="KW-0479">Metal-binding</keyword>
<dbReference type="CDD" id="cd02503">
    <property type="entry name" value="MobA"/>
    <property type="match status" value="1"/>
</dbReference>
<dbReference type="HAMAP" id="MF_00316">
    <property type="entry name" value="MobA"/>
    <property type="match status" value="1"/>
</dbReference>
<comment type="subcellular location">
    <subcellularLocation>
        <location evidence="8">Cytoplasm</location>
    </subcellularLocation>
</comment>
<feature type="binding site" evidence="8">
    <location>
        <position position="104"/>
    </location>
    <ligand>
        <name>Mg(2+)</name>
        <dbReference type="ChEBI" id="CHEBI:18420"/>
    </ligand>
</feature>
<keyword evidence="11" id="KW-1185">Reference proteome</keyword>
<dbReference type="GO" id="GO:0061603">
    <property type="term" value="F:molybdenum cofactor guanylyltransferase activity"/>
    <property type="evidence" value="ECO:0007669"/>
    <property type="project" value="UniProtKB-EC"/>
</dbReference>
<dbReference type="GO" id="GO:0005737">
    <property type="term" value="C:cytoplasm"/>
    <property type="evidence" value="ECO:0007669"/>
    <property type="project" value="UniProtKB-SubCell"/>
</dbReference>
<dbReference type="EC" id="2.7.7.77" evidence="8"/>
<keyword evidence="5 8" id="KW-0460">Magnesium</keyword>
<keyword evidence="4 8" id="KW-0547">Nucleotide-binding</keyword>
<accession>A0A212QD17</accession>
<feature type="binding site" evidence="8">
    <location>
        <begin position="12"/>
        <end position="14"/>
    </location>
    <ligand>
        <name>GTP</name>
        <dbReference type="ChEBI" id="CHEBI:37565"/>
    </ligand>
</feature>
<dbReference type="InterPro" id="IPR025877">
    <property type="entry name" value="MobA-like_NTP_Trfase"/>
</dbReference>
<dbReference type="SUPFAM" id="SSF53448">
    <property type="entry name" value="Nucleotide-diphospho-sugar transferases"/>
    <property type="match status" value="1"/>
</dbReference>
<comment type="subunit">
    <text evidence="8">Monomer.</text>
</comment>
<reference evidence="11" key="1">
    <citation type="submission" date="2017-06" db="EMBL/GenBank/DDBJ databases">
        <authorList>
            <person name="Varghese N."/>
            <person name="Submissions S."/>
        </authorList>
    </citation>
    <scope>NUCLEOTIDE SEQUENCE [LARGE SCALE GENOMIC DNA]</scope>
    <source>
        <strain evidence="11">DSM 137</strain>
    </source>
</reference>
<keyword evidence="7 8" id="KW-0501">Molybdenum cofactor biosynthesis</keyword>
<evidence type="ECO:0000256" key="1">
    <source>
        <dbReference type="ARBA" id="ARBA00022490"/>
    </source>
</evidence>
<gene>
    <name evidence="8" type="primary">mobA</name>
    <name evidence="10" type="ORF">SAMN06265338_101534</name>
</gene>
<dbReference type="PANTHER" id="PTHR19136">
    <property type="entry name" value="MOLYBDENUM COFACTOR GUANYLYLTRANSFERASE"/>
    <property type="match status" value="1"/>
</dbReference>
<dbReference type="RefSeq" id="WP_088518994.1">
    <property type="nucleotide sequence ID" value="NZ_FYDG01000001.1"/>
</dbReference>
<evidence type="ECO:0000256" key="3">
    <source>
        <dbReference type="ARBA" id="ARBA00022723"/>
    </source>
</evidence>
<dbReference type="InterPro" id="IPR013482">
    <property type="entry name" value="Molybde_CF_guanTrfase"/>
</dbReference>